<dbReference type="InterPro" id="IPR037066">
    <property type="entry name" value="Plug_dom_sf"/>
</dbReference>
<dbReference type="AlphaFoldDB" id="A0AAV3F2Z7"/>
<sequence length="828" mass="95648">MNKLGLEEKRNIRQERNFSESYRYRIEEVNMVQKIYSDMRGRKMILKSTLLFFLFLSPFFLFSQTKIKGQVLTTDSNSIEFATVLLLTKEGKLLKSDISDENGFFQIEEEQGEYLFKIAYLGNELFEKEINIKENVDLGVIRIDYGTELKEIMIESKLKMKKNFDKYEVTNISNSILAKNKSTLEFLNTVPIVNVAPDGKSVKIKNSKSVSILINGRNVGGNDVALSMLQSIPAVDIKKIEVIENPGSSYRAGDNGIINVIVNKTKEQPFKVVLNAKSTQSFYNTQDGSAYLAFSKDKWAVTSGVKLENSKNKAYRYDSYIDFKSNDETQIENNAITKGTNYTPYVNIDYTLSKNQTIGMSFSSRFSNNETNRDIVSSYYNVTNNQLDSLNIAKNKDKISNYHVVYYNLNHKIVLDTLDSNISSDFNYYNSRNNRDMFNTFSYANDIEKRFLQNPDNTTELIEFKTDYEKNFKDSSKLTTGINYSKSNIQSDNFFGNYNGVEYVSDDRQTNVFKYKEDYFALFANYRKLFSESFGLLIGLRYEYLSAKGTLKSDSETVKISNSNLFPSLALLYGINDEHQLTLNFASSITRTPYSNLNPFIYINSPNSIRVNNPYLKNTKKSFVGLTYTFFDDYNLELGYAKTHNLFNNFDAVIDNVIVNTIDNFGNGDGYGGNFYFNKNLFKNHWSFSFSMSLEMYKVRGEYNNIPVKIDNTNFYFNIKNNLFFDKKKNTVLTLTYGYDNGFEDIFGKVNAQHSLNLDLGRSFNDFYVSIGAYDLLKPDTNMRFSNSAYSFNKKQEYFKSYFISMRYTLGNKRIKNVISKEQNERLN</sequence>
<dbReference type="GO" id="GO:0009279">
    <property type="term" value="C:cell outer membrane"/>
    <property type="evidence" value="ECO:0007669"/>
    <property type="project" value="UniProtKB-SubCell"/>
</dbReference>
<comment type="caution">
    <text evidence="6">The sequence shown here is derived from an EMBL/GenBank/DDBJ whole genome shotgun (WGS) entry which is preliminary data.</text>
</comment>
<dbReference type="EMBL" id="AGEE01000020">
    <property type="protein sequence ID" value="EHO11684.1"/>
    <property type="molecule type" value="Genomic_DNA"/>
</dbReference>
<keyword evidence="4" id="KW-0812">Transmembrane</keyword>
<evidence type="ECO:0000256" key="2">
    <source>
        <dbReference type="ARBA" id="ARBA00023136"/>
    </source>
</evidence>
<evidence type="ECO:0000313" key="7">
    <source>
        <dbReference type="Proteomes" id="UP000004834"/>
    </source>
</evidence>
<dbReference type="Gene3D" id="2.40.170.20">
    <property type="entry name" value="TonB-dependent receptor, beta-barrel domain"/>
    <property type="match status" value="1"/>
</dbReference>
<evidence type="ECO:0000256" key="4">
    <source>
        <dbReference type="SAM" id="Phobius"/>
    </source>
</evidence>
<comment type="subcellular location">
    <subcellularLocation>
        <location evidence="1">Cell outer membrane</location>
    </subcellularLocation>
</comment>
<evidence type="ECO:0000313" key="6">
    <source>
        <dbReference type="EMBL" id="EHO11684.1"/>
    </source>
</evidence>
<evidence type="ECO:0000256" key="3">
    <source>
        <dbReference type="ARBA" id="ARBA00023237"/>
    </source>
</evidence>
<organism evidence="6 7">
    <name type="scientific">Myroides odoratimimus CIP 101113</name>
    <dbReference type="NCBI Taxonomy" id="883154"/>
    <lineage>
        <taxon>Bacteria</taxon>
        <taxon>Pseudomonadati</taxon>
        <taxon>Bacteroidota</taxon>
        <taxon>Flavobacteriia</taxon>
        <taxon>Flavobacteriales</taxon>
        <taxon>Flavobacteriaceae</taxon>
        <taxon>Myroides</taxon>
    </lineage>
</organism>
<dbReference type="Pfam" id="PF14905">
    <property type="entry name" value="OMP_b-brl_3"/>
    <property type="match status" value="1"/>
</dbReference>
<reference evidence="6 7" key="1">
    <citation type="submission" date="2011-11" db="EMBL/GenBank/DDBJ databases">
        <title>The Genome Sequence of Myroides odoratimimus CIP 101113.</title>
        <authorList>
            <person name="Earl A."/>
            <person name="Ward D."/>
            <person name="Feldgarden M."/>
            <person name="Gevers D."/>
            <person name="Huys G."/>
            <person name="Young S.K."/>
            <person name="Zeng Q."/>
            <person name="Gargeya S."/>
            <person name="Fitzgerald M."/>
            <person name="Haas B."/>
            <person name="Abouelleil A."/>
            <person name="Alvarado L."/>
            <person name="Arachchi H.M."/>
            <person name="Berlin A."/>
            <person name="Brown A."/>
            <person name="Chapman S.B."/>
            <person name="Chen Z."/>
            <person name="Dunbar C."/>
            <person name="Freedman E."/>
            <person name="Gearin G."/>
            <person name="Goldberg J."/>
            <person name="Griggs A."/>
            <person name="Gujja S."/>
            <person name="Heiman D."/>
            <person name="Howarth C."/>
            <person name="Larson L."/>
            <person name="Lui A."/>
            <person name="MacDonald P.J.P."/>
            <person name="Montmayeur A."/>
            <person name="Murphy C."/>
            <person name="Neiman D."/>
            <person name="Pearson M."/>
            <person name="Priest M."/>
            <person name="Roberts A."/>
            <person name="Saif S."/>
            <person name="Shea T."/>
            <person name="Shenoy N."/>
            <person name="Sisk P."/>
            <person name="Stolte C."/>
            <person name="Sykes S."/>
            <person name="Wortman J."/>
            <person name="Nusbaum C."/>
            <person name="Birren B."/>
        </authorList>
    </citation>
    <scope>NUCLEOTIDE SEQUENCE [LARGE SCALE GENOMIC DNA]</scope>
    <source>
        <strain evidence="6 7">CIP 101113</strain>
    </source>
</reference>
<accession>A0AAV3F2Z7</accession>
<evidence type="ECO:0000256" key="1">
    <source>
        <dbReference type="ARBA" id="ARBA00004442"/>
    </source>
</evidence>
<dbReference type="SUPFAM" id="SSF49478">
    <property type="entry name" value="Cna protein B-type domain"/>
    <property type="match status" value="1"/>
</dbReference>
<dbReference type="InterPro" id="IPR041700">
    <property type="entry name" value="OMP_b-brl_3"/>
</dbReference>
<feature type="domain" description="Outer membrane protein beta-barrel" evidence="5">
    <location>
        <begin position="415"/>
        <end position="808"/>
    </location>
</feature>
<evidence type="ECO:0000259" key="5">
    <source>
        <dbReference type="Pfam" id="PF14905"/>
    </source>
</evidence>
<dbReference type="Gene3D" id="2.170.130.10">
    <property type="entry name" value="TonB-dependent receptor, plug domain"/>
    <property type="match status" value="1"/>
</dbReference>
<keyword evidence="2 4" id="KW-0472">Membrane</keyword>
<dbReference type="RefSeq" id="WP_006263672.1">
    <property type="nucleotide sequence ID" value="NZ_JH590837.1"/>
</dbReference>
<name>A0AAV3F2Z7_9FLAO</name>
<dbReference type="InterPro" id="IPR036942">
    <property type="entry name" value="Beta-barrel_TonB_sf"/>
</dbReference>
<keyword evidence="3" id="KW-0998">Cell outer membrane</keyword>
<feature type="transmembrane region" description="Helical" evidence="4">
    <location>
        <begin position="44"/>
        <end position="62"/>
    </location>
</feature>
<dbReference type="Gene3D" id="2.60.40.10">
    <property type="entry name" value="Immunoglobulins"/>
    <property type="match status" value="1"/>
</dbReference>
<dbReference type="InterPro" id="IPR013783">
    <property type="entry name" value="Ig-like_fold"/>
</dbReference>
<keyword evidence="4" id="KW-1133">Transmembrane helix</keyword>
<proteinExistence type="predicted"/>
<protein>
    <recommendedName>
        <fullName evidence="5">Outer membrane protein beta-barrel domain-containing protein</fullName>
    </recommendedName>
</protein>
<dbReference type="SUPFAM" id="SSF56935">
    <property type="entry name" value="Porins"/>
    <property type="match status" value="1"/>
</dbReference>
<dbReference type="Proteomes" id="UP000004834">
    <property type="component" value="Unassembled WGS sequence"/>
</dbReference>
<gene>
    <name evidence="6" type="ORF">HMPREF9715_02033</name>
</gene>